<evidence type="ECO:0000313" key="4">
    <source>
        <dbReference type="Proteomes" id="UP000199069"/>
    </source>
</evidence>
<sequence length="655" mass="70472">MQHGMQDVETGFTPPSLDYHSLAQTPSLDEQKYRSNVPSAPPKPKGIARTLFIVIVGGLALALAQLAIPAVLVAYIFVVHNGSISLANRTVYTTAPLGRVTAIANFLETVVSHTAAPAMALFGYLVAARWLRSSVKKDSKSLMTPVQRVLYALEMKLLNSANLNSIFRAYHLRMKLNSSTRRFRKNGVALPRSVKRTLGLLVWLTFWRYVVAAINTAFQATAIAGLVPDRLSPGLTTADFTVGRALNQTRCDVASASASRLAADSCGLENGSNNGMFLYMPQAERVLSNSSSVNSVAWLDDNTAILTDPTLPDMRFTASSPSIWSDCRTETAWCLCEGNGNPVYDGVNAQTCDVGPEAWLALDCAPSVRFNATALLNQVESGTGGSFPAASLLTANGSLTFTPEVDPTTRTASLGIILATPTYSDGVDDDNWAGSTGFFRHGHSGSWNVLVCDLWASTVVYSYSPSTGFSYMSRQPASLDLAKYLTYHADVGIQAVAQLAEGAGLGNSSASYVDVFGRHLSKSVLSMASVLMTPTAPISVSGGDVLGTGLNLPLFLTYLATSVVSALTILFMTVFIVAACLGTPRDLRPFVKPVQARLTDSTFLANWLYGKCTTNPKRIYSDEALDLFEPEQESERLAMEPRVDSYGWSLRPARL</sequence>
<feature type="transmembrane region" description="Helical" evidence="1">
    <location>
        <begin position="51"/>
        <end position="78"/>
    </location>
</feature>
<keyword evidence="1" id="KW-0472">Membrane</keyword>
<reference evidence="2 4" key="1">
    <citation type="submission" date="2015-07" db="EMBL/GenBank/DDBJ databases">
        <authorList>
            <person name="Cajimat M.N.B."/>
            <person name="Milazzo M.L."/>
            <person name="Fulhorst C.F."/>
        </authorList>
    </citation>
    <scope>NUCLEOTIDE SEQUENCE [LARGE SCALE GENOMIC DNA]</scope>
    <source>
        <strain evidence="2">Single colony</strain>
    </source>
</reference>
<keyword evidence="1" id="KW-0812">Transmembrane</keyword>
<proteinExistence type="predicted"/>
<dbReference type="EMBL" id="CWKI01000012">
    <property type="protein sequence ID" value="CTR10240.1"/>
    <property type="molecule type" value="Genomic_DNA"/>
</dbReference>
<evidence type="ECO:0000256" key="1">
    <source>
        <dbReference type="SAM" id="Phobius"/>
    </source>
</evidence>
<evidence type="ECO:0000313" key="3">
    <source>
        <dbReference type="EMBL" id="PRQ71502.1"/>
    </source>
</evidence>
<dbReference type="EMBL" id="LCTV02000012">
    <property type="protein sequence ID" value="PRQ71502.1"/>
    <property type="molecule type" value="Genomic_DNA"/>
</dbReference>
<feature type="transmembrane region" description="Helical" evidence="1">
    <location>
        <begin position="110"/>
        <end position="131"/>
    </location>
</feature>
<name>A0A0K3CP37_RHOTO</name>
<dbReference type="Proteomes" id="UP000239560">
    <property type="component" value="Unassembled WGS sequence"/>
</dbReference>
<keyword evidence="4" id="KW-1185">Reference proteome</keyword>
<reference evidence="3 5" key="2">
    <citation type="journal article" date="2018" name="Elife">
        <title>Functional genomics of lipid metabolism in the oleaginous yeast Rhodosporidium toruloides.</title>
        <authorList>
            <person name="Coradetti S.T."/>
            <person name="Pinel D."/>
            <person name="Geiselman G."/>
            <person name="Ito M."/>
            <person name="Mondo S."/>
            <person name="Reilly M.C."/>
            <person name="Cheng Y.F."/>
            <person name="Bauer S."/>
            <person name="Grigoriev I."/>
            <person name="Gladden J.M."/>
            <person name="Simmons B.A."/>
            <person name="Brem R."/>
            <person name="Arkin A.P."/>
            <person name="Skerker J.M."/>
        </authorList>
    </citation>
    <scope>NUCLEOTIDE SEQUENCE [LARGE SCALE GENOMIC DNA]</scope>
    <source>
        <strain evidence="3 5">NBRC 0880</strain>
    </source>
</reference>
<dbReference type="Proteomes" id="UP000199069">
    <property type="component" value="Unassembled WGS sequence"/>
</dbReference>
<dbReference type="STRING" id="5286.A0A0K3CP37"/>
<gene>
    <name evidence="2" type="primary">FGENESH: predicted gene_12.261</name>
    <name evidence="3" type="ORF">AAT19DRAFT_10360</name>
    <name evidence="2" type="ORF">BN2166_0061010</name>
</gene>
<protein>
    <submittedName>
        <fullName evidence="2 3">Proteophosphoglycan 5</fullName>
    </submittedName>
</protein>
<accession>A0A0K3CP37</accession>
<feature type="transmembrane region" description="Helical" evidence="1">
    <location>
        <begin position="555"/>
        <end position="582"/>
    </location>
</feature>
<evidence type="ECO:0000313" key="2">
    <source>
        <dbReference type="EMBL" id="CTR10240.1"/>
    </source>
</evidence>
<keyword evidence="1" id="KW-1133">Transmembrane helix</keyword>
<evidence type="ECO:0000313" key="5">
    <source>
        <dbReference type="Proteomes" id="UP000239560"/>
    </source>
</evidence>
<dbReference type="AlphaFoldDB" id="A0A0K3CP37"/>
<organism evidence="2 4">
    <name type="scientific">Rhodotorula toruloides</name>
    <name type="common">Yeast</name>
    <name type="synonym">Rhodosporidium toruloides</name>
    <dbReference type="NCBI Taxonomy" id="5286"/>
    <lineage>
        <taxon>Eukaryota</taxon>
        <taxon>Fungi</taxon>
        <taxon>Dikarya</taxon>
        <taxon>Basidiomycota</taxon>
        <taxon>Pucciniomycotina</taxon>
        <taxon>Microbotryomycetes</taxon>
        <taxon>Sporidiobolales</taxon>
        <taxon>Sporidiobolaceae</taxon>
        <taxon>Rhodotorula</taxon>
    </lineage>
</organism>
<dbReference type="OrthoDB" id="3344043at2759"/>